<dbReference type="AlphaFoldDB" id="A0A4R3MIC3"/>
<gene>
    <name evidence="1" type="ORF">EDC18_108106</name>
</gene>
<keyword evidence="2" id="KW-1185">Reference proteome</keyword>
<organism evidence="1 2">
    <name type="scientific">Natranaerovirga pectinivora</name>
    <dbReference type="NCBI Taxonomy" id="682400"/>
    <lineage>
        <taxon>Bacteria</taxon>
        <taxon>Bacillati</taxon>
        <taxon>Bacillota</taxon>
        <taxon>Clostridia</taxon>
        <taxon>Lachnospirales</taxon>
        <taxon>Natranaerovirgaceae</taxon>
        <taxon>Natranaerovirga</taxon>
    </lineage>
</organism>
<dbReference type="EMBL" id="SMAL01000008">
    <property type="protein sequence ID" value="TCT13868.1"/>
    <property type="molecule type" value="Genomic_DNA"/>
</dbReference>
<proteinExistence type="predicted"/>
<sequence>MNKKLSLIFIIILVSISLYGCRENDGPLDNVDDGRIEVLEQRISELEAENFSLSEELSILREGQGAADLEENLIRDALEVVNLIKDQDFDALQEWVNPEVGLLFSPYAYVDYAVDVILLEKDLPNIMESDEVFIWGAFDGTGYPIEFTFREFYERFIYDEDYVNAHIIGNNVEVSTGSMINNIEEAFPGAEFVEFHFTGFEEQFIGMDWRSLRLVFQEDNDRRYLVGIVHDEWTI</sequence>
<dbReference type="PROSITE" id="PS51257">
    <property type="entry name" value="PROKAR_LIPOPROTEIN"/>
    <property type="match status" value="1"/>
</dbReference>
<evidence type="ECO:0000313" key="2">
    <source>
        <dbReference type="Proteomes" id="UP000294902"/>
    </source>
</evidence>
<dbReference type="Proteomes" id="UP000294902">
    <property type="component" value="Unassembled WGS sequence"/>
</dbReference>
<evidence type="ECO:0000313" key="1">
    <source>
        <dbReference type="EMBL" id="TCT13868.1"/>
    </source>
</evidence>
<protein>
    <submittedName>
        <fullName evidence="1">Uncharacterized protein</fullName>
    </submittedName>
</protein>
<comment type="caution">
    <text evidence="1">The sequence shown here is derived from an EMBL/GenBank/DDBJ whole genome shotgun (WGS) entry which is preliminary data.</text>
</comment>
<accession>A0A4R3MIC3</accession>
<dbReference type="RefSeq" id="WP_132253298.1">
    <property type="nucleotide sequence ID" value="NZ_SMAL01000008.1"/>
</dbReference>
<dbReference type="OrthoDB" id="1267107at2"/>
<name>A0A4R3MIC3_9FIRM</name>
<reference evidence="1 2" key="1">
    <citation type="submission" date="2019-03" db="EMBL/GenBank/DDBJ databases">
        <title>Genomic Encyclopedia of Type Strains, Phase IV (KMG-IV): sequencing the most valuable type-strain genomes for metagenomic binning, comparative biology and taxonomic classification.</title>
        <authorList>
            <person name="Goeker M."/>
        </authorList>
    </citation>
    <scope>NUCLEOTIDE SEQUENCE [LARGE SCALE GENOMIC DNA]</scope>
    <source>
        <strain evidence="1 2">DSM 24629</strain>
    </source>
</reference>